<dbReference type="AlphaFoldDB" id="A0AAN8HK29"/>
<name>A0AAN8HK29_CHAGU</name>
<dbReference type="EMBL" id="JAURVH010001525">
    <property type="protein sequence ID" value="KAK5918636.1"/>
    <property type="molecule type" value="Genomic_DNA"/>
</dbReference>
<feature type="region of interest" description="Disordered" evidence="1">
    <location>
        <begin position="1"/>
        <end position="22"/>
    </location>
</feature>
<organism evidence="2 3">
    <name type="scientific">Champsocephalus gunnari</name>
    <name type="common">Mackerel icefish</name>
    <dbReference type="NCBI Taxonomy" id="52237"/>
    <lineage>
        <taxon>Eukaryota</taxon>
        <taxon>Metazoa</taxon>
        <taxon>Chordata</taxon>
        <taxon>Craniata</taxon>
        <taxon>Vertebrata</taxon>
        <taxon>Euteleostomi</taxon>
        <taxon>Actinopterygii</taxon>
        <taxon>Neopterygii</taxon>
        <taxon>Teleostei</taxon>
        <taxon>Neoteleostei</taxon>
        <taxon>Acanthomorphata</taxon>
        <taxon>Eupercaria</taxon>
        <taxon>Perciformes</taxon>
        <taxon>Notothenioidei</taxon>
        <taxon>Channichthyidae</taxon>
        <taxon>Champsocephalus</taxon>
    </lineage>
</organism>
<comment type="caution">
    <text evidence="2">The sequence shown here is derived from an EMBL/GenBank/DDBJ whole genome shotgun (WGS) entry which is preliminary data.</text>
</comment>
<sequence>MMASTARHAARRACSSSCPPIHTEQHVAGAKTGKYRCLRPSHAHWGLNRRQQTHSSAAEAAVRHTSIRAEHRCSSSMMNRGEDRLVSELSAEQRDRAAVLQLVKETPYHLQEASPTVNTGRKAD</sequence>
<keyword evidence="3" id="KW-1185">Reference proteome</keyword>
<evidence type="ECO:0000256" key="1">
    <source>
        <dbReference type="SAM" id="MobiDB-lite"/>
    </source>
</evidence>
<reference evidence="2 3" key="1">
    <citation type="journal article" date="2023" name="Mol. Biol. Evol.">
        <title>Genomics of Secondarily Temperate Adaptation in the Only Non-Antarctic Icefish.</title>
        <authorList>
            <person name="Rivera-Colon A.G."/>
            <person name="Rayamajhi N."/>
            <person name="Minhas B.F."/>
            <person name="Madrigal G."/>
            <person name="Bilyk K.T."/>
            <person name="Yoon V."/>
            <person name="Hune M."/>
            <person name="Gregory S."/>
            <person name="Cheng C.H.C."/>
            <person name="Catchen J.M."/>
        </authorList>
    </citation>
    <scope>NUCLEOTIDE SEQUENCE [LARGE SCALE GENOMIC DNA]</scope>
    <source>
        <tissue evidence="2">White muscle</tissue>
    </source>
</reference>
<feature type="compositionally biased region" description="Low complexity" evidence="1">
    <location>
        <begin position="1"/>
        <end position="17"/>
    </location>
</feature>
<evidence type="ECO:0000313" key="2">
    <source>
        <dbReference type="EMBL" id="KAK5918636.1"/>
    </source>
</evidence>
<protein>
    <submittedName>
        <fullName evidence="2">Uncharacterized protein</fullName>
    </submittedName>
</protein>
<accession>A0AAN8HK29</accession>
<dbReference type="Proteomes" id="UP001331515">
    <property type="component" value="Unassembled WGS sequence"/>
</dbReference>
<proteinExistence type="predicted"/>
<evidence type="ECO:0000313" key="3">
    <source>
        <dbReference type="Proteomes" id="UP001331515"/>
    </source>
</evidence>
<gene>
    <name evidence="2" type="ORF">CgunFtcFv8_003381</name>
</gene>